<gene>
    <name evidence="1" type="ORF">JKP88DRAFT_265699</name>
</gene>
<dbReference type="PANTHER" id="PTHR32134:SF92">
    <property type="entry name" value="FNIP REPEAT-CONTAINING PROTEIN"/>
    <property type="match status" value="1"/>
</dbReference>
<dbReference type="PANTHER" id="PTHR32134">
    <property type="entry name" value="FNIP REPEAT-CONTAINING PROTEIN"/>
    <property type="match status" value="1"/>
</dbReference>
<comment type="caution">
    <text evidence="1">The sequence shown here is derived from an EMBL/GenBank/DDBJ whole genome shotgun (WGS) entry which is preliminary data.</text>
</comment>
<dbReference type="Proteomes" id="UP000664859">
    <property type="component" value="Unassembled WGS sequence"/>
</dbReference>
<reference evidence="1" key="1">
    <citation type="submission" date="2021-02" db="EMBL/GenBank/DDBJ databases">
        <title>First Annotated Genome of the Yellow-green Alga Tribonema minus.</title>
        <authorList>
            <person name="Mahan K.M."/>
        </authorList>
    </citation>
    <scope>NUCLEOTIDE SEQUENCE</scope>
    <source>
        <strain evidence="1">UTEX B ZZ1240</strain>
    </source>
</reference>
<sequence>MPHPASPLSSRLRFGQYQCACRRLTLFGYDGERTNTFGTKFDQGSFNIFNCPTGMKIIGLRLIATGNDPPYVGGFGVTCGAVPLLCDTECMLLTKEANPAYQPNYPAPEFLVEQCNDPVKGTCVGVHLKGAASKAMCVVKNSCVSALVEDGASMDCNAIGSCPLSTFTGLGTLGMCNAYYACSKAAFGKGAHAECNAAGACEEARFVDVGTHAVCTPGACVKTEFYLGASVECNGEYACGDIILNGYGTKVLCTSADACLPQPPLPVPQPKGISTLACSSPTPASGIVTRAGLQQRKIGTCLKVTFDGTLREGPLGQVVGIIVCEDFNHPLGCLPVTLRELRLSCAYDHPLRTLPPALEVLVLGNAFQQELQPHLPDKLRTFRMGERFDAPIALPAALEELRIGNSYSRALDLRRSLRRLHVWRSYPRPLPPLPHTFIFDRWFAVAD</sequence>
<evidence type="ECO:0000313" key="2">
    <source>
        <dbReference type="Proteomes" id="UP000664859"/>
    </source>
</evidence>
<proteinExistence type="predicted"/>
<evidence type="ECO:0000313" key="1">
    <source>
        <dbReference type="EMBL" id="KAG5175732.1"/>
    </source>
</evidence>
<keyword evidence="2" id="KW-1185">Reference proteome</keyword>
<dbReference type="AlphaFoldDB" id="A0A835YKX3"/>
<accession>A0A835YKX3</accession>
<dbReference type="EMBL" id="JAFCMP010000546">
    <property type="protein sequence ID" value="KAG5175732.1"/>
    <property type="molecule type" value="Genomic_DNA"/>
</dbReference>
<protein>
    <submittedName>
        <fullName evidence="1">Uncharacterized protein</fullName>
    </submittedName>
</protein>
<name>A0A835YKX3_9STRA</name>
<dbReference type="InterPro" id="IPR051251">
    <property type="entry name" value="STK_FNIP-Repeat"/>
</dbReference>
<organism evidence="1 2">
    <name type="scientific">Tribonema minus</name>
    <dbReference type="NCBI Taxonomy" id="303371"/>
    <lineage>
        <taxon>Eukaryota</taxon>
        <taxon>Sar</taxon>
        <taxon>Stramenopiles</taxon>
        <taxon>Ochrophyta</taxon>
        <taxon>PX clade</taxon>
        <taxon>Xanthophyceae</taxon>
        <taxon>Tribonematales</taxon>
        <taxon>Tribonemataceae</taxon>
        <taxon>Tribonema</taxon>
    </lineage>
</organism>
<dbReference type="OrthoDB" id="7600006at2759"/>